<dbReference type="InterPro" id="IPR015943">
    <property type="entry name" value="WD40/YVTN_repeat-like_dom_sf"/>
</dbReference>
<dbReference type="InterPro" id="IPR001680">
    <property type="entry name" value="WD40_rpt"/>
</dbReference>
<dbReference type="PROSITE" id="PS00678">
    <property type="entry name" value="WD_REPEATS_1"/>
    <property type="match status" value="5"/>
</dbReference>
<keyword evidence="5" id="KW-0812">Transmembrane</keyword>
<keyword evidence="4" id="KW-0547">Nucleotide-binding</keyword>
<dbReference type="PROSITE" id="PS50294">
    <property type="entry name" value="WD_REPEATS_REGION"/>
    <property type="match status" value="7"/>
</dbReference>
<dbReference type="Gene3D" id="2.130.10.10">
    <property type="entry name" value="YVTN repeat-like/Quinoprotein amine dehydrogenase"/>
    <property type="match status" value="3"/>
</dbReference>
<proteinExistence type="predicted"/>
<dbReference type="InterPro" id="IPR011009">
    <property type="entry name" value="Kinase-like_dom_sf"/>
</dbReference>
<feature type="repeat" description="WD" evidence="3">
    <location>
        <begin position="436"/>
        <end position="477"/>
    </location>
</feature>
<dbReference type="RefSeq" id="WP_193942820.1">
    <property type="nucleotide sequence ID" value="NZ_JADEWB010000056.1"/>
</dbReference>
<evidence type="ECO:0000256" key="5">
    <source>
        <dbReference type="SAM" id="Phobius"/>
    </source>
</evidence>
<dbReference type="NCBIfam" id="NF045510">
    <property type="entry name" value="4Cys_prefix_kin"/>
    <property type="match status" value="1"/>
</dbReference>
<keyword evidence="4" id="KW-0067">ATP-binding</keyword>
<dbReference type="PROSITE" id="PS50082">
    <property type="entry name" value="WD_REPEATS_2"/>
    <property type="match status" value="7"/>
</dbReference>
<keyword evidence="8" id="KW-1185">Reference proteome</keyword>
<dbReference type="InterPro" id="IPR020472">
    <property type="entry name" value="WD40_PAC1"/>
</dbReference>
<keyword evidence="7" id="KW-0808">Transferase</keyword>
<feature type="domain" description="Protein kinase" evidence="6">
    <location>
        <begin position="37"/>
        <end position="291"/>
    </location>
</feature>
<dbReference type="PANTHER" id="PTHR19848">
    <property type="entry name" value="WD40 REPEAT PROTEIN"/>
    <property type="match status" value="1"/>
</dbReference>
<keyword evidence="5" id="KW-0472">Membrane</keyword>
<dbReference type="InterPro" id="IPR000719">
    <property type="entry name" value="Prot_kinase_dom"/>
</dbReference>
<dbReference type="PROSITE" id="PS50011">
    <property type="entry name" value="PROTEIN_KINASE_DOM"/>
    <property type="match status" value="1"/>
</dbReference>
<dbReference type="CDD" id="cd00200">
    <property type="entry name" value="WD40"/>
    <property type="match status" value="1"/>
</dbReference>
<keyword evidence="5" id="KW-1133">Transmembrane helix</keyword>
<sequence length="638" mass="71098">MNQICCLNPDCHNPPVPDTTKFCPNCGVPLVMLRNRYRPVKPLGGGGFGKTYLAEDVDKLNEKCVIKQFAPQTQNTYALKKAKELFEQEAIQLKDLKHPQIPQLQAYFDEDDCLYLIQDFIEGENLLIELANQGTFDEGKIRNLLLDILPVLQIVHSNNIIHRDIKPENIMRRRSDGKLFLIDFGASKQLQGTMRPGTVIGSYGYASLEQMEDREVYPASDLFSLGASCFHLMTRVHPWELWKKQGYGWVEKWRDHLQQSVSLELGEVIDKLLQLEYQNRYQSVEEVLQVLQLPISTPSKPPQPPPIKTYYSRRIVIQSVGLLVLGFILAIVGKNIFINKNRNLNATLINTLTGHSEAVLSLAISPDGNTLISGSRDKTIKVWNLQTGELKSTLNGHFNWVSSLAISPDAKILASGSGDKTIKIWNLETRKLKSTLNGHSNGINSLIMSPDGKTLVSGSDDTTIKVWDLLTGELKSTLNGHSGWVLSLAISPDANTLFSGSSDKTIKIWNLQTKELLLTITRHLSGIRSLAINPNTNTFLSGSWDKTIKIWNLQTKELKATLTGHTDSIWSVAISDDGKTLVSGSSDKTIQIWNLATGKLKSTLTGHSDKVRTLAISPNGRILVSGSDDKTIKIWRLE</sequence>
<evidence type="ECO:0000313" key="7">
    <source>
        <dbReference type="EMBL" id="MBE9236688.1"/>
    </source>
</evidence>
<feature type="repeat" description="WD" evidence="3">
    <location>
        <begin position="478"/>
        <end position="519"/>
    </location>
</feature>
<dbReference type="InterPro" id="IPR036322">
    <property type="entry name" value="WD40_repeat_dom_sf"/>
</dbReference>
<dbReference type="SUPFAM" id="SSF50978">
    <property type="entry name" value="WD40 repeat-like"/>
    <property type="match status" value="1"/>
</dbReference>
<evidence type="ECO:0000256" key="3">
    <source>
        <dbReference type="PROSITE-ProRule" id="PRU00221"/>
    </source>
</evidence>
<evidence type="ECO:0000313" key="8">
    <source>
        <dbReference type="Proteomes" id="UP000606776"/>
    </source>
</evidence>
<dbReference type="GO" id="GO:0016301">
    <property type="term" value="F:kinase activity"/>
    <property type="evidence" value="ECO:0007669"/>
    <property type="project" value="UniProtKB-KW"/>
</dbReference>
<evidence type="ECO:0000256" key="2">
    <source>
        <dbReference type="ARBA" id="ARBA00022737"/>
    </source>
</evidence>
<organism evidence="7 8">
    <name type="scientific">Sphaerospermopsis aphanizomenoides LEGE 00250</name>
    <dbReference type="NCBI Taxonomy" id="2777972"/>
    <lineage>
        <taxon>Bacteria</taxon>
        <taxon>Bacillati</taxon>
        <taxon>Cyanobacteriota</taxon>
        <taxon>Cyanophyceae</taxon>
        <taxon>Nostocales</taxon>
        <taxon>Aphanizomenonaceae</taxon>
        <taxon>Sphaerospermopsis</taxon>
        <taxon>Sphaerospermopsis aphanizomenoides</taxon>
    </lineage>
</organism>
<dbReference type="PRINTS" id="PR00320">
    <property type="entry name" value="GPROTEINBRPT"/>
</dbReference>
<dbReference type="SMART" id="SM00564">
    <property type="entry name" value="PQQ"/>
    <property type="match status" value="6"/>
</dbReference>
<feature type="binding site" evidence="4">
    <location>
        <position position="67"/>
    </location>
    <ligand>
        <name>ATP</name>
        <dbReference type="ChEBI" id="CHEBI:30616"/>
    </ligand>
</feature>
<reference evidence="7 8" key="1">
    <citation type="submission" date="2020-10" db="EMBL/GenBank/DDBJ databases">
        <authorList>
            <person name="Castelo-Branco R."/>
            <person name="Eusebio N."/>
            <person name="Adriana R."/>
            <person name="Vieira A."/>
            <person name="Brugerolle De Fraissinette N."/>
            <person name="Rezende De Castro R."/>
            <person name="Schneider M.P."/>
            <person name="Vasconcelos V."/>
            <person name="Leao P.N."/>
        </authorList>
    </citation>
    <scope>NUCLEOTIDE SEQUENCE [LARGE SCALE GENOMIC DNA]</scope>
    <source>
        <strain evidence="7 8">LEGE 00250</strain>
    </source>
</reference>
<comment type="caution">
    <text evidence="7">The sequence shown here is derived from an EMBL/GenBank/DDBJ whole genome shotgun (WGS) entry which is preliminary data.</text>
</comment>
<keyword evidence="1 3" id="KW-0853">WD repeat</keyword>
<dbReference type="EMBL" id="JADEWB010000056">
    <property type="protein sequence ID" value="MBE9236688.1"/>
    <property type="molecule type" value="Genomic_DNA"/>
</dbReference>
<feature type="repeat" description="WD" evidence="3">
    <location>
        <begin position="520"/>
        <end position="561"/>
    </location>
</feature>
<dbReference type="PROSITE" id="PS00107">
    <property type="entry name" value="PROTEIN_KINASE_ATP"/>
    <property type="match status" value="1"/>
</dbReference>
<evidence type="ECO:0000256" key="1">
    <source>
        <dbReference type="ARBA" id="ARBA00022574"/>
    </source>
</evidence>
<accession>A0ABR9VDW8</accession>
<dbReference type="CDD" id="cd14014">
    <property type="entry name" value="STKc_PknB_like"/>
    <property type="match status" value="1"/>
</dbReference>
<dbReference type="SUPFAM" id="SSF56112">
    <property type="entry name" value="Protein kinase-like (PK-like)"/>
    <property type="match status" value="1"/>
</dbReference>
<feature type="repeat" description="WD" evidence="3">
    <location>
        <begin position="562"/>
        <end position="603"/>
    </location>
</feature>
<keyword evidence="7" id="KW-0418">Kinase</keyword>
<dbReference type="Pfam" id="PF00400">
    <property type="entry name" value="WD40"/>
    <property type="match status" value="2"/>
</dbReference>
<dbReference type="InterPro" id="IPR017441">
    <property type="entry name" value="Protein_kinase_ATP_BS"/>
</dbReference>
<feature type="repeat" description="WD" evidence="3">
    <location>
        <begin position="394"/>
        <end position="435"/>
    </location>
</feature>
<feature type="repeat" description="WD" evidence="3">
    <location>
        <begin position="352"/>
        <end position="393"/>
    </location>
</feature>
<protein>
    <submittedName>
        <fullName evidence="7">Protein kinase</fullName>
    </submittedName>
</protein>
<dbReference type="SMART" id="SM00220">
    <property type="entry name" value="S_TKc"/>
    <property type="match status" value="1"/>
</dbReference>
<dbReference type="PANTHER" id="PTHR19848:SF8">
    <property type="entry name" value="F-BOX AND WD REPEAT DOMAIN CONTAINING 7"/>
    <property type="match status" value="1"/>
</dbReference>
<feature type="repeat" description="WD" evidence="3">
    <location>
        <begin position="604"/>
        <end position="638"/>
    </location>
</feature>
<dbReference type="Gene3D" id="1.10.510.10">
    <property type="entry name" value="Transferase(Phosphotransferase) domain 1"/>
    <property type="match status" value="1"/>
</dbReference>
<dbReference type="Proteomes" id="UP000606776">
    <property type="component" value="Unassembled WGS sequence"/>
</dbReference>
<feature type="transmembrane region" description="Helical" evidence="5">
    <location>
        <begin position="315"/>
        <end position="333"/>
    </location>
</feature>
<keyword evidence="2" id="KW-0677">Repeat</keyword>
<dbReference type="Pfam" id="PF25173">
    <property type="entry name" value="Beta-prop_WDR3_1st"/>
    <property type="match status" value="1"/>
</dbReference>
<dbReference type="InterPro" id="IPR019775">
    <property type="entry name" value="WD40_repeat_CS"/>
</dbReference>
<dbReference type="SMART" id="SM00320">
    <property type="entry name" value="WD40"/>
    <property type="match status" value="7"/>
</dbReference>
<evidence type="ECO:0000259" key="6">
    <source>
        <dbReference type="PROSITE" id="PS50011"/>
    </source>
</evidence>
<evidence type="ECO:0000256" key="4">
    <source>
        <dbReference type="PROSITE-ProRule" id="PRU10141"/>
    </source>
</evidence>
<gene>
    <name evidence="7" type="ORF">IQ227_11790</name>
</gene>
<dbReference type="InterPro" id="IPR018391">
    <property type="entry name" value="PQQ_b-propeller_rpt"/>
</dbReference>
<dbReference type="Pfam" id="PF00069">
    <property type="entry name" value="Pkinase"/>
    <property type="match status" value="1"/>
</dbReference>
<name>A0ABR9VDW8_9CYAN</name>